<name>G1TFL0_RABIT</name>
<dbReference type="GeneTree" id="ENSGT00960000189739"/>
<accession>G1TFL0</accession>
<dbReference type="eggNOG" id="KOG2086">
    <property type="taxonomic scope" value="Eukaryota"/>
</dbReference>
<dbReference type="AlphaFoldDB" id="G1TFL0"/>
<evidence type="ECO:0000256" key="1">
    <source>
        <dbReference type="SAM" id="MobiDB-lite"/>
    </source>
</evidence>
<dbReference type="HOGENOM" id="CLU_029402_3_1_1"/>
<dbReference type="InParanoid" id="G1TFL0"/>
<reference evidence="2" key="2">
    <citation type="submission" date="2025-08" db="UniProtKB">
        <authorList>
            <consortium name="Ensembl"/>
        </authorList>
    </citation>
    <scope>IDENTIFICATION</scope>
    <source>
        <strain evidence="2">Thorbecke</strain>
    </source>
</reference>
<dbReference type="Ensembl" id="ENSOCUT00000024295.2">
    <property type="protein sequence ID" value="ENSOCUP00000015703.2"/>
    <property type="gene ID" value="ENSOCUG00000023555.2"/>
</dbReference>
<feature type="compositionally biased region" description="Low complexity" evidence="1">
    <location>
        <begin position="79"/>
        <end position="93"/>
    </location>
</feature>
<dbReference type="STRING" id="9986.ENSOCUP00000015703"/>
<evidence type="ECO:0000313" key="3">
    <source>
        <dbReference type="Proteomes" id="UP000001811"/>
    </source>
</evidence>
<protein>
    <submittedName>
        <fullName evidence="2">Uncharacterized protein</fullName>
    </submittedName>
</protein>
<evidence type="ECO:0000313" key="2">
    <source>
        <dbReference type="Ensembl" id="ENSOCUP00000015703.2"/>
    </source>
</evidence>
<keyword evidence="3" id="KW-1185">Reference proteome</keyword>
<reference evidence="2" key="3">
    <citation type="submission" date="2025-09" db="UniProtKB">
        <authorList>
            <consortium name="Ensembl"/>
        </authorList>
    </citation>
    <scope>IDENTIFICATION</scope>
    <source>
        <strain evidence="2">Thorbecke</strain>
    </source>
</reference>
<reference evidence="2 3" key="1">
    <citation type="journal article" date="2011" name="Nature">
        <title>A high-resolution map of human evolutionary constraint using 29 mammals.</title>
        <authorList>
            <person name="Lindblad-Toh K."/>
            <person name="Garber M."/>
            <person name="Zuk O."/>
            <person name="Lin M.F."/>
            <person name="Parker B.J."/>
            <person name="Washietl S."/>
            <person name="Kheradpour P."/>
            <person name="Ernst J."/>
            <person name="Jordan G."/>
            <person name="Mauceli E."/>
            <person name="Ward L.D."/>
            <person name="Lowe C.B."/>
            <person name="Holloway A.K."/>
            <person name="Clamp M."/>
            <person name="Gnerre S."/>
            <person name="Alfoldi J."/>
            <person name="Beal K."/>
            <person name="Chang J."/>
            <person name="Clawson H."/>
            <person name="Cuff J."/>
            <person name="Di Palma F."/>
            <person name="Fitzgerald S."/>
            <person name="Flicek P."/>
            <person name="Guttman M."/>
            <person name="Hubisz M.J."/>
            <person name="Jaffe D.B."/>
            <person name="Jungreis I."/>
            <person name="Kent W.J."/>
            <person name="Kostka D."/>
            <person name="Lara M."/>
            <person name="Martins A.L."/>
            <person name="Massingham T."/>
            <person name="Moltke I."/>
            <person name="Raney B.J."/>
            <person name="Rasmussen M.D."/>
            <person name="Robinson J."/>
            <person name="Stark A."/>
            <person name="Vilella A.J."/>
            <person name="Wen J."/>
            <person name="Xie X."/>
            <person name="Zody M.C."/>
            <person name="Baldwin J."/>
            <person name="Bloom T."/>
            <person name="Chin C.W."/>
            <person name="Heiman D."/>
            <person name="Nicol R."/>
            <person name="Nusbaum C."/>
            <person name="Young S."/>
            <person name="Wilkinson J."/>
            <person name="Worley K.C."/>
            <person name="Kovar C.L."/>
            <person name="Muzny D.M."/>
            <person name="Gibbs R.A."/>
            <person name="Cree A."/>
            <person name="Dihn H.H."/>
            <person name="Fowler G."/>
            <person name="Jhangiani S."/>
            <person name="Joshi V."/>
            <person name="Lee S."/>
            <person name="Lewis L.R."/>
            <person name="Nazareth L.V."/>
            <person name="Okwuonu G."/>
            <person name="Santibanez J."/>
            <person name="Warren W.C."/>
            <person name="Mardis E.R."/>
            <person name="Weinstock G.M."/>
            <person name="Wilson R.K."/>
            <person name="Delehaunty K."/>
            <person name="Dooling D."/>
            <person name="Fronik C."/>
            <person name="Fulton L."/>
            <person name="Fulton B."/>
            <person name="Graves T."/>
            <person name="Minx P."/>
            <person name="Sodergren E."/>
            <person name="Birney E."/>
            <person name="Margulies E.H."/>
            <person name="Herrero J."/>
            <person name="Green E.D."/>
            <person name="Haussler D."/>
            <person name="Siepel A."/>
            <person name="Goldman N."/>
            <person name="Pollard K.S."/>
            <person name="Pedersen J.S."/>
            <person name="Lander E.S."/>
            <person name="Kellis M."/>
        </authorList>
    </citation>
    <scope>NUCLEOTIDE SEQUENCE [LARGE SCALE GENOMIC DNA]</scope>
    <source>
        <strain evidence="3">Thorbecke</strain>
    </source>
</reference>
<proteinExistence type="predicted"/>
<sequence>MAAVGLIVNTEHFRIIVYMPPCCHCMLLGEQLYEVKRSLSTVRYKTISKARVRRSPREAGGIPAAQRRSLSGSGGGGAAPLRGSGRAAAAAPGANGGRGCEAAAAVRQKRMKEVDNLESIKEEWVCESGSDNQCHNNNRQTNCEYFVDSLFEEAQKVGAKCLSPTEQKKQGIAFRITGSF</sequence>
<dbReference type="Proteomes" id="UP000001811">
    <property type="component" value="Unplaced"/>
</dbReference>
<feature type="region of interest" description="Disordered" evidence="1">
    <location>
        <begin position="53"/>
        <end position="98"/>
    </location>
</feature>
<organism evidence="2 3">
    <name type="scientific">Oryctolagus cuniculus</name>
    <name type="common">Rabbit</name>
    <dbReference type="NCBI Taxonomy" id="9986"/>
    <lineage>
        <taxon>Eukaryota</taxon>
        <taxon>Metazoa</taxon>
        <taxon>Chordata</taxon>
        <taxon>Craniata</taxon>
        <taxon>Vertebrata</taxon>
        <taxon>Euteleostomi</taxon>
        <taxon>Mammalia</taxon>
        <taxon>Eutheria</taxon>
        <taxon>Euarchontoglires</taxon>
        <taxon>Glires</taxon>
        <taxon>Lagomorpha</taxon>
        <taxon>Leporidae</taxon>
        <taxon>Oryctolagus</taxon>
    </lineage>
</organism>
<dbReference type="Bgee" id="ENSOCUG00000023555">
    <property type="expression patterns" value="Expressed in skeletal muscle tissue and 19 other cell types or tissues"/>
</dbReference>